<keyword evidence="2" id="KW-0648">Protein biosynthesis</keyword>
<accession>A0A7J6V7Z9</accession>
<dbReference type="PANTHER" id="PTHR12948:SF3">
    <property type="entry name" value="NEDD8 ULTIMATE BUSTER 1"/>
    <property type="match status" value="1"/>
</dbReference>
<evidence type="ECO:0000313" key="2">
    <source>
        <dbReference type="EMBL" id="KAF5181073.1"/>
    </source>
</evidence>
<evidence type="ECO:0000313" key="3">
    <source>
        <dbReference type="Proteomes" id="UP000554482"/>
    </source>
</evidence>
<dbReference type="Proteomes" id="UP000554482">
    <property type="component" value="Unassembled WGS sequence"/>
</dbReference>
<dbReference type="GO" id="GO:0003746">
    <property type="term" value="F:translation elongation factor activity"/>
    <property type="evidence" value="ECO:0007669"/>
    <property type="project" value="UniProtKB-KW"/>
</dbReference>
<organism evidence="2 3">
    <name type="scientific">Thalictrum thalictroides</name>
    <name type="common">Rue-anemone</name>
    <name type="synonym">Anemone thalictroides</name>
    <dbReference type="NCBI Taxonomy" id="46969"/>
    <lineage>
        <taxon>Eukaryota</taxon>
        <taxon>Viridiplantae</taxon>
        <taxon>Streptophyta</taxon>
        <taxon>Embryophyta</taxon>
        <taxon>Tracheophyta</taxon>
        <taxon>Spermatophyta</taxon>
        <taxon>Magnoliopsida</taxon>
        <taxon>Ranunculales</taxon>
        <taxon>Ranunculaceae</taxon>
        <taxon>Thalictroideae</taxon>
        <taxon>Thalictrum</taxon>
    </lineage>
</organism>
<proteinExistence type="predicted"/>
<dbReference type="InterPro" id="IPR039749">
    <property type="entry name" value="NUB1"/>
</dbReference>
<feature type="domain" description="UBA" evidence="1">
    <location>
        <begin position="2"/>
        <end position="42"/>
    </location>
</feature>
<feature type="domain" description="UBA" evidence="1">
    <location>
        <begin position="74"/>
        <end position="114"/>
    </location>
</feature>
<protein>
    <submittedName>
        <fullName evidence="2">Translation elongation factor</fullName>
    </submittedName>
</protein>
<dbReference type="OrthoDB" id="434245at2759"/>
<keyword evidence="3" id="KW-1185">Reference proteome</keyword>
<gene>
    <name evidence="2" type="ORF">FRX31_029340</name>
</gene>
<dbReference type="PANTHER" id="PTHR12948">
    <property type="entry name" value="NEDD8 ULTIMATE BUSTER-1 BS4 PROTEIN"/>
    <property type="match status" value="1"/>
</dbReference>
<dbReference type="SUPFAM" id="SSF46934">
    <property type="entry name" value="UBA-like"/>
    <property type="match status" value="2"/>
</dbReference>
<dbReference type="InterPro" id="IPR015940">
    <property type="entry name" value="UBA"/>
</dbReference>
<dbReference type="InterPro" id="IPR009060">
    <property type="entry name" value="UBA-like_sf"/>
</dbReference>
<evidence type="ECO:0000259" key="1">
    <source>
        <dbReference type="PROSITE" id="PS50030"/>
    </source>
</evidence>
<sequence>LQVPNESLSLLTRKGYKEQEAKRALRMNDHNVDHALKFLVKEKEKKGRKMIEDTRRREEFIEQQRYGMTPLKKAVELHGLKDLVSVGFEKVLAAEALRRNENDIEGAIKDLTNSETNRIIQLDIDSREKRKRSQVAHAALEEIVSMGLERSRVLEAVRASSNLDSLNLFDEEVPLINDNVDALDLEMETDIVSFLSEDALSDYDFDVTEEIEAIKEYLGLLAFKGK</sequence>
<name>A0A7J6V7Z9_THATH</name>
<dbReference type="SMART" id="SM00165">
    <property type="entry name" value="UBA"/>
    <property type="match status" value="2"/>
</dbReference>
<comment type="caution">
    <text evidence="2">The sequence shown here is derived from an EMBL/GenBank/DDBJ whole genome shotgun (WGS) entry which is preliminary data.</text>
</comment>
<reference evidence="2 3" key="1">
    <citation type="submission" date="2020-06" db="EMBL/GenBank/DDBJ databases">
        <title>Transcriptomic and genomic resources for Thalictrum thalictroides and T. hernandezii: Facilitating candidate gene discovery in an emerging model plant lineage.</title>
        <authorList>
            <person name="Arias T."/>
            <person name="Riano-Pachon D.M."/>
            <person name="Di Stilio V.S."/>
        </authorList>
    </citation>
    <scope>NUCLEOTIDE SEQUENCE [LARGE SCALE GENOMIC DNA]</scope>
    <source>
        <strain evidence="3">cv. WT478/WT964</strain>
        <tissue evidence="2">Leaves</tissue>
    </source>
</reference>
<dbReference type="GO" id="GO:2000058">
    <property type="term" value="P:regulation of ubiquitin-dependent protein catabolic process"/>
    <property type="evidence" value="ECO:0007669"/>
    <property type="project" value="TreeGrafter"/>
</dbReference>
<dbReference type="AlphaFoldDB" id="A0A7J6V7Z9"/>
<keyword evidence="2" id="KW-0251">Elongation factor</keyword>
<feature type="non-terminal residue" evidence="2">
    <location>
        <position position="1"/>
    </location>
</feature>
<dbReference type="PROSITE" id="PS50030">
    <property type="entry name" value="UBA"/>
    <property type="match status" value="2"/>
</dbReference>
<dbReference type="Gene3D" id="1.10.8.10">
    <property type="entry name" value="DNA helicase RuvA subunit, C-terminal domain"/>
    <property type="match status" value="2"/>
</dbReference>
<dbReference type="EMBL" id="JABWDY010036590">
    <property type="protein sequence ID" value="KAF5181073.1"/>
    <property type="molecule type" value="Genomic_DNA"/>
</dbReference>